<dbReference type="SMART" id="SM00220">
    <property type="entry name" value="S_TKc"/>
    <property type="match status" value="1"/>
</dbReference>
<feature type="region of interest" description="Disordered" evidence="13">
    <location>
        <begin position="419"/>
        <end position="438"/>
    </location>
</feature>
<dbReference type="InterPro" id="IPR001245">
    <property type="entry name" value="Ser-Thr/Tyr_kinase_cat_dom"/>
</dbReference>
<comment type="caution">
    <text evidence="17">The sequence shown here is derived from an EMBL/GenBank/DDBJ whole genome shotgun (WGS) entry which is preliminary data.</text>
</comment>
<dbReference type="PANTHER" id="PTHR34590:SF15">
    <property type="entry name" value="PROTEIN KINASE DOMAIN-CONTAINING PROTEIN"/>
    <property type="match status" value="1"/>
</dbReference>
<keyword evidence="5 15" id="KW-0732">Signal</keyword>
<keyword evidence="8 12" id="KW-0067">ATP-binding</keyword>
<evidence type="ECO:0000256" key="1">
    <source>
        <dbReference type="ARBA" id="ARBA00004479"/>
    </source>
</evidence>
<feature type="domain" description="Protein kinase" evidence="16">
    <location>
        <begin position="510"/>
        <end position="784"/>
    </location>
</feature>
<gene>
    <name evidence="17" type="ORF">PanWU01x14_304850</name>
</gene>
<dbReference type="PROSITE" id="PS00108">
    <property type="entry name" value="PROTEIN_KINASE_ST"/>
    <property type="match status" value="1"/>
</dbReference>
<dbReference type="FunFam" id="2.60.120.430:FF:000007">
    <property type="entry name" value="FERONIA receptor-like kinase"/>
    <property type="match status" value="1"/>
</dbReference>
<evidence type="ECO:0000256" key="11">
    <source>
        <dbReference type="ARBA" id="ARBA00023180"/>
    </source>
</evidence>
<dbReference type="InterPro" id="IPR024788">
    <property type="entry name" value="Malectin-like_Carb-bd_dom"/>
</dbReference>
<keyword evidence="10 14" id="KW-0472">Membrane</keyword>
<evidence type="ECO:0000313" key="17">
    <source>
        <dbReference type="EMBL" id="PON39452.1"/>
    </source>
</evidence>
<dbReference type="InterPro" id="IPR017441">
    <property type="entry name" value="Protein_kinase_ATP_BS"/>
</dbReference>
<dbReference type="FunFam" id="2.60.120.430:FF:000003">
    <property type="entry name" value="FERONIA receptor-like kinase"/>
    <property type="match status" value="1"/>
</dbReference>
<dbReference type="CDD" id="cd14066">
    <property type="entry name" value="STKc_IRAK"/>
    <property type="match status" value="1"/>
</dbReference>
<name>A0A2P5ASE1_PARAD</name>
<keyword evidence="18" id="KW-1185">Reference proteome</keyword>
<dbReference type="FunFam" id="3.30.200.20:FF:000645">
    <property type="entry name" value="Receptor-like protein kinase FERONIA"/>
    <property type="match status" value="1"/>
</dbReference>
<dbReference type="SUPFAM" id="SSF56112">
    <property type="entry name" value="Protein kinase-like (PK-like)"/>
    <property type="match status" value="1"/>
</dbReference>
<evidence type="ECO:0000256" key="7">
    <source>
        <dbReference type="ARBA" id="ARBA00022777"/>
    </source>
</evidence>
<proteinExistence type="predicted"/>
<dbReference type="GO" id="GO:0005524">
    <property type="term" value="F:ATP binding"/>
    <property type="evidence" value="ECO:0007669"/>
    <property type="project" value="UniProtKB-UniRule"/>
</dbReference>
<organism evidence="17 18">
    <name type="scientific">Parasponia andersonii</name>
    <name type="common">Sponia andersonii</name>
    <dbReference type="NCBI Taxonomy" id="3476"/>
    <lineage>
        <taxon>Eukaryota</taxon>
        <taxon>Viridiplantae</taxon>
        <taxon>Streptophyta</taxon>
        <taxon>Embryophyta</taxon>
        <taxon>Tracheophyta</taxon>
        <taxon>Spermatophyta</taxon>
        <taxon>Magnoliopsida</taxon>
        <taxon>eudicotyledons</taxon>
        <taxon>Gunneridae</taxon>
        <taxon>Pentapetalae</taxon>
        <taxon>rosids</taxon>
        <taxon>fabids</taxon>
        <taxon>Rosales</taxon>
        <taxon>Cannabaceae</taxon>
        <taxon>Parasponia</taxon>
    </lineage>
</organism>
<dbReference type="Gene3D" id="1.10.510.10">
    <property type="entry name" value="Transferase(Phosphotransferase) domain 1"/>
    <property type="match status" value="1"/>
</dbReference>
<evidence type="ECO:0000256" key="15">
    <source>
        <dbReference type="SAM" id="SignalP"/>
    </source>
</evidence>
<dbReference type="PROSITE" id="PS00107">
    <property type="entry name" value="PROTEIN_KINASE_ATP"/>
    <property type="match status" value="1"/>
</dbReference>
<dbReference type="AlphaFoldDB" id="A0A2P5ASE1"/>
<dbReference type="GO" id="GO:0016020">
    <property type="term" value="C:membrane"/>
    <property type="evidence" value="ECO:0007669"/>
    <property type="project" value="UniProtKB-SubCell"/>
</dbReference>
<evidence type="ECO:0000256" key="4">
    <source>
        <dbReference type="ARBA" id="ARBA00022692"/>
    </source>
</evidence>
<keyword evidence="4 14" id="KW-0812">Transmembrane</keyword>
<dbReference type="InterPro" id="IPR000719">
    <property type="entry name" value="Prot_kinase_dom"/>
</dbReference>
<dbReference type="GO" id="GO:0004714">
    <property type="term" value="F:transmembrane receptor protein tyrosine kinase activity"/>
    <property type="evidence" value="ECO:0007669"/>
    <property type="project" value="InterPro"/>
</dbReference>
<dbReference type="OrthoDB" id="1720310at2759"/>
<dbReference type="InterPro" id="IPR045272">
    <property type="entry name" value="ANXUR1/2-like"/>
</dbReference>
<accession>A0A2P5ASE1</accession>
<dbReference type="Gene3D" id="2.60.120.430">
    <property type="entry name" value="Galactose-binding lectin"/>
    <property type="match status" value="2"/>
</dbReference>
<dbReference type="EMBL" id="JXTB01000465">
    <property type="protein sequence ID" value="PON39452.1"/>
    <property type="molecule type" value="Genomic_DNA"/>
</dbReference>
<feature type="compositionally biased region" description="Polar residues" evidence="13">
    <location>
        <begin position="419"/>
        <end position="434"/>
    </location>
</feature>
<sequence length="869" mass="97976">MKNLPVLIVTPFCFLVFLVHITRVYSSTPPYIAVDNIALDCGSSTNQTAEDDRVWIEDEHSNFGYMQDQTNSVTKSNYASSVTAVPYKTARIFRSPFTYSFPVTPGPKFVRLYFYPTKYADFDSSKAYFGVKAGNSFTLLKNFSADLVAKSLKKDAFIREFCVNVVDPNQRLNLTFLPSSPPSSTDNSSYAFVNGIEIVSMPTSLYYGAEEGVDLPIFVGQNHSFEISDSLALETMWRLIMGGSDISAMKDTGMYRKWYRHDEFLTVEAFNPRNVTKTLNYSRIRNYTAPDDVYRSAITMRNNKTENRLHNLTWKLPVDKGFHYLVRLHFCEFQKQITKVNERRFSIYLGNQTAERAFDVIKFSGGNGIPIYRDYVVYIHDENFSFIDLVPEKKYSRYVNAILNGVEVFKISNNSNLAAPNPQSQPETGQTQQASTSTEKSKKKKTILFIALVCGTGFLVIILCTACWIVFWRLRKKKYYNDSNEGTSSLPQERCRRFSLSDIKVATKDFDDELVIGKGGFGNVYRGFIDDGSKVVAVKRLKPGSNQGAQEFVTEIEMLSQLRHLHLVSLIGYCNDAPEMILVYEYMANGTLRDHLYAPDNDVAPLPWKKRLEICVGAACGLHYLHAGVKDTIIHRDVKTTNILLDEKWVAKVSDFGLSKMGQSDAAVSTVVKGTFGYLDPEYARSQKLTDKSDVYSFGVVLFEVLCARKALDKNLDEAQWNLAHWVRKCIAEGTVQNLIDPFLKGKIAPECFKKFMEVAESCIRDQRIQRPTMGDVMEKLEFALLLQEQADAAKERITPGGEYSYPEVSFQASDHDTHAPGCDVLRLQSGTGLTSLGSYSTELSFLSVDTKSGTGDMFTETTNSKSSE</sequence>
<evidence type="ECO:0000256" key="13">
    <source>
        <dbReference type="SAM" id="MobiDB-lite"/>
    </source>
</evidence>
<dbReference type="FunFam" id="1.10.510.10:FF:000252">
    <property type="entry name" value="Receptor-like protein kinase FERONIA"/>
    <property type="match status" value="1"/>
</dbReference>
<protein>
    <submittedName>
        <fullName evidence="17">Mitogen-activated protein kinase kinase kinase</fullName>
    </submittedName>
</protein>
<evidence type="ECO:0000256" key="3">
    <source>
        <dbReference type="ARBA" id="ARBA00022679"/>
    </source>
</evidence>
<dbReference type="PROSITE" id="PS50011">
    <property type="entry name" value="PROTEIN_KINASE_DOM"/>
    <property type="match status" value="1"/>
</dbReference>
<dbReference type="InterPro" id="IPR008271">
    <property type="entry name" value="Ser/Thr_kinase_AS"/>
</dbReference>
<evidence type="ECO:0000256" key="2">
    <source>
        <dbReference type="ARBA" id="ARBA00022527"/>
    </source>
</evidence>
<evidence type="ECO:0000313" key="18">
    <source>
        <dbReference type="Proteomes" id="UP000237105"/>
    </source>
</evidence>
<keyword evidence="6 12" id="KW-0547">Nucleotide-binding</keyword>
<evidence type="ECO:0000256" key="6">
    <source>
        <dbReference type="ARBA" id="ARBA00022741"/>
    </source>
</evidence>
<keyword evidence="11" id="KW-0325">Glycoprotein</keyword>
<feature type="chain" id="PRO_5015203267" evidence="15">
    <location>
        <begin position="27"/>
        <end position="869"/>
    </location>
</feature>
<evidence type="ECO:0000256" key="14">
    <source>
        <dbReference type="SAM" id="Phobius"/>
    </source>
</evidence>
<dbReference type="PANTHER" id="PTHR34590">
    <property type="entry name" value="OS03G0124300 PROTEIN-RELATED"/>
    <property type="match status" value="1"/>
</dbReference>
<feature type="signal peptide" evidence="15">
    <location>
        <begin position="1"/>
        <end position="26"/>
    </location>
</feature>
<evidence type="ECO:0000256" key="8">
    <source>
        <dbReference type="ARBA" id="ARBA00022840"/>
    </source>
</evidence>
<dbReference type="Gene3D" id="3.30.200.20">
    <property type="entry name" value="Phosphorylase Kinase, domain 1"/>
    <property type="match status" value="1"/>
</dbReference>
<keyword evidence="2" id="KW-0723">Serine/threonine-protein kinase</keyword>
<dbReference type="GO" id="GO:0010038">
    <property type="term" value="P:response to metal ion"/>
    <property type="evidence" value="ECO:0007669"/>
    <property type="project" value="UniProtKB-ARBA"/>
</dbReference>
<comment type="subcellular location">
    <subcellularLocation>
        <location evidence="1">Membrane</location>
        <topology evidence="1">Single-pass type I membrane protein</topology>
    </subcellularLocation>
</comment>
<dbReference type="InterPro" id="IPR011009">
    <property type="entry name" value="Kinase-like_dom_sf"/>
</dbReference>
<evidence type="ECO:0000256" key="12">
    <source>
        <dbReference type="PROSITE-ProRule" id="PRU10141"/>
    </source>
</evidence>
<keyword evidence="3" id="KW-0808">Transferase</keyword>
<reference evidence="18" key="1">
    <citation type="submission" date="2016-06" db="EMBL/GenBank/DDBJ databases">
        <title>Parallel loss of symbiosis genes in relatives of nitrogen-fixing non-legume Parasponia.</title>
        <authorList>
            <person name="Van Velzen R."/>
            <person name="Holmer R."/>
            <person name="Bu F."/>
            <person name="Rutten L."/>
            <person name="Van Zeijl A."/>
            <person name="Liu W."/>
            <person name="Santuari L."/>
            <person name="Cao Q."/>
            <person name="Sharma T."/>
            <person name="Shen D."/>
            <person name="Roswanjaya Y."/>
            <person name="Wardhani T."/>
            <person name="Kalhor M.S."/>
            <person name="Jansen J."/>
            <person name="Van den Hoogen J."/>
            <person name="Gungor B."/>
            <person name="Hartog M."/>
            <person name="Hontelez J."/>
            <person name="Verver J."/>
            <person name="Yang W.-C."/>
            <person name="Schijlen E."/>
            <person name="Repin R."/>
            <person name="Schilthuizen M."/>
            <person name="Schranz E."/>
            <person name="Heidstra R."/>
            <person name="Miyata K."/>
            <person name="Fedorova E."/>
            <person name="Kohlen W."/>
            <person name="Bisseling T."/>
            <person name="Smit S."/>
            <person name="Geurts R."/>
        </authorList>
    </citation>
    <scope>NUCLEOTIDE SEQUENCE [LARGE SCALE GENOMIC DNA]</scope>
    <source>
        <strain evidence="18">cv. WU1-14</strain>
    </source>
</reference>
<evidence type="ECO:0000256" key="10">
    <source>
        <dbReference type="ARBA" id="ARBA00023136"/>
    </source>
</evidence>
<dbReference type="GO" id="GO:0004674">
    <property type="term" value="F:protein serine/threonine kinase activity"/>
    <property type="evidence" value="ECO:0007669"/>
    <property type="project" value="UniProtKB-KW"/>
</dbReference>
<evidence type="ECO:0000256" key="9">
    <source>
        <dbReference type="ARBA" id="ARBA00022989"/>
    </source>
</evidence>
<dbReference type="STRING" id="3476.A0A2P5ASE1"/>
<dbReference type="Pfam" id="PF12819">
    <property type="entry name" value="Malectin_like"/>
    <property type="match status" value="1"/>
</dbReference>
<evidence type="ECO:0000259" key="16">
    <source>
        <dbReference type="PROSITE" id="PS50011"/>
    </source>
</evidence>
<feature type="transmembrane region" description="Helical" evidence="14">
    <location>
        <begin position="447"/>
        <end position="471"/>
    </location>
</feature>
<feature type="binding site" evidence="12">
    <location>
        <position position="539"/>
    </location>
    <ligand>
        <name>ATP</name>
        <dbReference type="ChEBI" id="CHEBI:30616"/>
    </ligand>
</feature>
<dbReference type="Proteomes" id="UP000237105">
    <property type="component" value="Unassembled WGS sequence"/>
</dbReference>
<dbReference type="Pfam" id="PF07714">
    <property type="entry name" value="PK_Tyr_Ser-Thr"/>
    <property type="match status" value="1"/>
</dbReference>
<keyword evidence="7 17" id="KW-0418">Kinase</keyword>
<evidence type="ECO:0000256" key="5">
    <source>
        <dbReference type="ARBA" id="ARBA00022729"/>
    </source>
</evidence>
<keyword evidence="9 14" id="KW-1133">Transmembrane helix</keyword>